<accession>A0ABQ3LI11</accession>
<dbReference type="RefSeq" id="WP_189676096.1">
    <property type="nucleotide sequence ID" value="NZ_BNAQ01000002.1"/>
</dbReference>
<dbReference type="InterPro" id="IPR035958">
    <property type="entry name" value="SecB-like_sf"/>
</dbReference>
<name>A0ABQ3LI11_9SPHN</name>
<reference evidence="2" key="1">
    <citation type="journal article" date="2019" name="Int. J. Syst. Evol. Microbiol.">
        <title>The Global Catalogue of Microorganisms (GCM) 10K type strain sequencing project: providing services to taxonomists for standard genome sequencing and annotation.</title>
        <authorList>
            <consortium name="The Broad Institute Genomics Platform"/>
            <consortium name="The Broad Institute Genome Sequencing Center for Infectious Disease"/>
            <person name="Wu L."/>
            <person name="Ma J."/>
        </authorList>
    </citation>
    <scope>NUCLEOTIDE SEQUENCE [LARGE SCALE GENOMIC DNA]</scope>
    <source>
        <strain evidence="2">CGMCC 1.8957</strain>
    </source>
</reference>
<comment type="caution">
    <text evidence="1">The sequence shown here is derived from an EMBL/GenBank/DDBJ whole genome shotgun (WGS) entry which is preliminary data.</text>
</comment>
<evidence type="ECO:0000313" key="1">
    <source>
        <dbReference type="EMBL" id="GHH16163.1"/>
    </source>
</evidence>
<evidence type="ECO:0000313" key="2">
    <source>
        <dbReference type="Proteomes" id="UP000652430"/>
    </source>
</evidence>
<organism evidence="1 2">
    <name type="scientific">Sphingomonas glacialis</name>
    <dbReference type="NCBI Taxonomy" id="658225"/>
    <lineage>
        <taxon>Bacteria</taxon>
        <taxon>Pseudomonadati</taxon>
        <taxon>Pseudomonadota</taxon>
        <taxon>Alphaproteobacteria</taxon>
        <taxon>Sphingomonadales</taxon>
        <taxon>Sphingomonadaceae</taxon>
        <taxon>Sphingomonas</taxon>
    </lineage>
</organism>
<keyword evidence="2" id="KW-1185">Reference proteome</keyword>
<sequence length="169" mass="18791">MPEKNIATEKVAPEHFNQVVAHATIRDIRLIGTKFDMKPEAIEAAREIWAFQVSDDLDDWSCDNEKGTLSGTFSYTAACVVGRKKILSVTCRYLAIYRLSDICNEDAGKQFLARVGRFSAYPYFRAIFATLTQQSGMVLPPLPVIHDGPRWVTPPAAPKIAQVADTQSD</sequence>
<protein>
    <submittedName>
        <fullName evidence="1">Uncharacterized protein</fullName>
    </submittedName>
</protein>
<dbReference type="Proteomes" id="UP000652430">
    <property type="component" value="Unassembled WGS sequence"/>
</dbReference>
<dbReference type="SUPFAM" id="SSF54611">
    <property type="entry name" value="SecB-like"/>
    <property type="match status" value="1"/>
</dbReference>
<gene>
    <name evidence="1" type="ORF">GCM10008023_19850</name>
</gene>
<proteinExistence type="predicted"/>
<dbReference type="EMBL" id="BNAQ01000002">
    <property type="protein sequence ID" value="GHH16163.1"/>
    <property type="molecule type" value="Genomic_DNA"/>
</dbReference>